<sequence length="13" mass="1476">GQRKKPCGSCQRK</sequence>
<name>A0A1I7SKR1_BURXY</name>
<dbReference type="WBParaSite" id="BXY_1364200.1">
    <property type="protein sequence ID" value="BXY_1364200.1"/>
    <property type="gene ID" value="BXY_1364200"/>
</dbReference>
<accession>A0A1I7SKR1</accession>
<protein>
    <submittedName>
        <fullName evidence="2">Uncharacterized protein</fullName>
    </submittedName>
</protein>
<evidence type="ECO:0000313" key="2">
    <source>
        <dbReference type="WBParaSite" id="BXY_1364200.1"/>
    </source>
</evidence>
<evidence type="ECO:0000313" key="1">
    <source>
        <dbReference type="Proteomes" id="UP000095284"/>
    </source>
</evidence>
<organism evidence="1 2">
    <name type="scientific">Bursaphelenchus xylophilus</name>
    <name type="common">Pinewood nematode worm</name>
    <name type="synonym">Aphelenchoides xylophilus</name>
    <dbReference type="NCBI Taxonomy" id="6326"/>
    <lineage>
        <taxon>Eukaryota</taxon>
        <taxon>Metazoa</taxon>
        <taxon>Ecdysozoa</taxon>
        <taxon>Nematoda</taxon>
        <taxon>Chromadorea</taxon>
        <taxon>Rhabditida</taxon>
        <taxon>Tylenchina</taxon>
        <taxon>Tylenchomorpha</taxon>
        <taxon>Aphelenchoidea</taxon>
        <taxon>Aphelenchoididae</taxon>
        <taxon>Bursaphelenchus</taxon>
    </lineage>
</organism>
<reference evidence="2" key="1">
    <citation type="submission" date="2016-11" db="UniProtKB">
        <authorList>
            <consortium name="WormBaseParasite"/>
        </authorList>
    </citation>
    <scope>IDENTIFICATION</scope>
</reference>
<proteinExistence type="predicted"/>
<dbReference type="Proteomes" id="UP000095284">
    <property type="component" value="Unplaced"/>
</dbReference>